<dbReference type="InterPro" id="IPR036259">
    <property type="entry name" value="MFS_trans_sf"/>
</dbReference>
<dbReference type="PANTHER" id="PTHR43826">
    <property type="entry name" value="GLUCOSE-6-PHOSPHATE EXCHANGER SLC37A4"/>
    <property type="match status" value="1"/>
</dbReference>
<evidence type="ECO:0000259" key="6">
    <source>
        <dbReference type="PROSITE" id="PS50850"/>
    </source>
</evidence>
<dbReference type="InterPro" id="IPR051337">
    <property type="entry name" value="OPA_Antiporter"/>
</dbReference>
<feature type="transmembrane region" description="Helical" evidence="5">
    <location>
        <begin position="353"/>
        <end position="376"/>
    </location>
</feature>
<feature type="transmembrane region" description="Helical" evidence="5">
    <location>
        <begin position="318"/>
        <end position="341"/>
    </location>
</feature>
<feature type="transmembrane region" description="Helical" evidence="5">
    <location>
        <begin position="58"/>
        <end position="79"/>
    </location>
</feature>
<comment type="subcellular location">
    <subcellularLocation>
        <location evidence="1">Endomembrane system</location>
        <topology evidence="1">Multi-pass membrane protein</topology>
    </subcellularLocation>
</comment>
<dbReference type="OrthoDB" id="9794076at2"/>
<feature type="transmembrane region" description="Helical" evidence="5">
    <location>
        <begin position="110"/>
        <end position="133"/>
    </location>
</feature>
<feature type="transmembrane region" description="Helical" evidence="5">
    <location>
        <begin position="226"/>
        <end position="248"/>
    </location>
</feature>
<evidence type="ECO:0000256" key="1">
    <source>
        <dbReference type="ARBA" id="ARBA00004127"/>
    </source>
</evidence>
<evidence type="ECO:0000256" key="5">
    <source>
        <dbReference type="SAM" id="Phobius"/>
    </source>
</evidence>
<evidence type="ECO:0000256" key="4">
    <source>
        <dbReference type="ARBA" id="ARBA00023136"/>
    </source>
</evidence>
<feature type="transmembrane region" description="Helical" evidence="5">
    <location>
        <begin position="268"/>
        <end position="288"/>
    </location>
</feature>
<dbReference type="Pfam" id="PF07690">
    <property type="entry name" value="MFS_1"/>
    <property type="match status" value="1"/>
</dbReference>
<geneLocation type="plasmid" evidence="7 8">
    <name>unnamed1</name>
</geneLocation>
<feature type="transmembrane region" description="Helical" evidence="5">
    <location>
        <begin position="86"/>
        <end position="104"/>
    </location>
</feature>
<dbReference type="InterPro" id="IPR011701">
    <property type="entry name" value="MFS"/>
</dbReference>
<dbReference type="PROSITE" id="PS50850">
    <property type="entry name" value="MFS"/>
    <property type="match status" value="1"/>
</dbReference>
<dbReference type="SUPFAM" id="SSF103473">
    <property type="entry name" value="MFS general substrate transporter"/>
    <property type="match status" value="1"/>
</dbReference>
<feature type="transmembrane region" description="Helical" evidence="5">
    <location>
        <begin position="293"/>
        <end position="312"/>
    </location>
</feature>
<feature type="transmembrane region" description="Helical" evidence="5">
    <location>
        <begin position="176"/>
        <end position="195"/>
    </location>
</feature>
<sequence length="413" mass="44094">MRHRHFRRTCRMSGKRAGITALVLTTFFYLFEFVTRIEPGLAIEAIATDFNLAHGSVGTLSSIFFWVYAPMQLVVGVLLDRYGARPLIVPAIAACALGVLLFGLGNDPAVAAVGRILTGFGASFAFVGALYVVNHSFAPERFAVLSGLVNTVGMLGTAVGANLLANAISTYGWRPVFDTTGIAGLVLFVLAFLFLRGLPKPIAVGPPDRITAAFSGLYDILASRRIWIIALTGALYYMPINVFGGLWGQSDLVNDHGLEPVSAEMAVSMIYFGMALGSVGAGAVSDWLGHRKWVIASSAALSGLAYAFAIYFETSSVALIGGALFVAGVFGGAQMLTFAMAKEGRPTAEIGKVISFINMIGIASAILFQPLIGWLIDMTGDNYHRAMSVVPLCAIAAAFLILFVKEWRHPDHR</sequence>
<feature type="domain" description="Major facilitator superfamily (MFS) profile" evidence="6">
    <location>
        <begin position="18"/>
        <end position="408"/>
    </location>
</feature>
<keyword evidence="4 5" id="KW-0472">Membrane</keyword>
<reference evidence="7 8" key="1">
    <citation type="submission" date="2019-05" db="EMBL/GenBank/DDBJ databases">
        <title>Pseudorhodobacter turbinis sp. nov., isolated from the gut of the Korean turban shell.</title>
        <authorList>
            <person name="Jeong Y.-S."/>
            <person name="Kang W.-R."/>
            <person name="Bae J.-W."/>
        </authorList>
    </citation>
    <scope>NUCLEOTIDE SEQUENCE [LARGE SCALE GENOMIC DNA]</scope>
    <source>
        <strain evidence="7 8">S12M18</strain>
        <plasmid evidence="7 8">unnamed1</plasmid>
    </source>
</reference>
<accession>A0A4P8EJX5</accession>
<dbReference type="GO" id="GO:0035435">
    <property type="term" value="P:phosphate ion transmembrane transport"/>
    <property type="evidence" value="ECO:0007669"/>
    <property type="project" value="TreeGrafter"/>
</dbReference>
<keyword evidence="8" id="KW-1185">Reference proteome</keyword>
<organism evidence="7 8">
    <name type="scientific">Pseudorhodobacter turbinis</name>
    <dbReference type="NCBI Taxonomy" id="2500533"/>
    <lineage>
        <taxon>Bacteria</taxon>
        <taxon>Pseudomonadati</taxon>
        <taxon>Pseudomonadota</taxon>
        <taxon>Alphaproteobacteria</taxon>
        <taxon>Rhodobacterales</taxon>
        <taxon>Paracoccaceae</taxon>
        <taxon>Pseudorhodobacter</taxon>
    </lineage>
</organism>
<evidence type="ECO:0000313" key="7">
    <source>
        <dbReference type="EMBL" id="QCO57356.1"/>
    </source>
</evidence>
<dbReference type="Proteomes" id="UP000298631">
    <property type="component" value="Plasmid unnamed1"/>
</dbReference>
<evidence type="ECO:0000256" key="3">
    <source>
        <dbReference type="ARBA" id="ARBA00022989"/>
    </source>
</evidence>
<name>A0A4P8EJX5_9RHOB</name>
<feature type="transmembrane region" description="Helical" evidence="5">
    <location>
        <begin position="142"/>
        <end position="164"/>
    </location>
</feature>
<evidence type="ECO:0000256" key="2">
    <source>
        <dbReference type="ARBA" id="ARBA00022692"/>
    </source>
</evidence>
<keyword evidence="7" id="KW-0614">Plasmid</keyword>
<dbReference type="EMBL" id="CP039965">
    <property type="protein sequence ID" value="QCO57356.1"/>
    <property type="molecule type" value="Genomic_DNA"/>
</dbReference>
<dbReference type="GO" id="GO:0016020">
    <property type="term" value="C:membrane"/>
    <property type="evidence" value="ECO:0007669"/>
    <property type="project" value="UniProtKB-ARBA"/>
</dbReference>
<proteinExistence type="predicted"/>
<dbReference type="Gene3D" id="1.20.1250.20">
    <property type="entry name" value="MFS general substrate transporter like domains"/>
    <property type="match status" value="2"/>
</dbReference>
<protein>
    <submittedName>
        <fullName evidence="7">MFS transporter</fullName>
    </submittedName>
</protein>
<dbReference type="InterPro" id="IPR020846">
    <property type="entry name" value="MFS_dom"/>
</dbReference>
<evidence type="ECO:0000313" key="8">
    <source>
        <dbReference type="Proteomes" id="UP000298631"/>
    </source>
</evidence>
<keyword evidence="2 5" id="KW-0812">Transmembrane</keyword>
<keyword evidence="3 5" id="KW-1133">Transmembrane helix</keyword>
<gene>
    <name evidence="7" type="ORF">EOK75_16650</name>
</gene>
<feature type="transmembrane region" description="Helical" evidence="5">
    <location>
        <begin position="382"/>
        <end position="404"/>
    </location>
</feature>
<dbReference type="AlphaFoldDB" id="A0A4P8EJX5"/>
<dbReference type="GO" id="GO:0061513">
    <property type="term" value="F:glucose 6-phosphate:phosphate antiporter activity"/>
    <property type="evidence" value="ECO:0007669"/>
    <property type="project" value="TreeGrafter"/>
</dbReference>
<dbReference type="KEGG" id="pseb:EOK75_16650"/>
<dbReference type="PANTHER" id="PTHR43826:SF3">
    <property type="entry name" value="GLUCOSE-6-PHOSPHATE EXCHANGER SLC37A4"/>
    <property type="match status" value="1"/>
</dbReference>
<dbReference type="GO" id="GO:0012505">
    <property type="term" value="C:endomembrane system"/>
    <property type="evidence" value="ECO:0007669"/>
    <property type="project" value="UniProtKB-SubCell"/>
</dbReference>